<reference evidence="1" key="1">
    <citation type="submission" date="2016-10" db="EMBL/GenBank/DDBJ databases">
        <title>Sequence of Gallionella enrichment culture.</title>
        <authorList>
            <person name="Poehlein A."/>
            <person name="Muehling M."/>
            <person name="Daniel R."/>
        </authorList>
    </citation>
    <scope>NUCLEOTIDE SEQUENCE</scope>
</reference>
<accession>A0A1J5P6J1</accession>
<evidence type="ECO:0000313" key="1">
    <source>
        <dbReference type="EMBL" id="OIQ66826.1"/>
    </source>
</evidence>
<organism evidence="1">
    <name type="scientific">mine drainage metagenome</name>
    <dbReference type="NCBI Taxonomy" id="410659"/>
    <lineage>
        <taxon>unclassified sequences</taxon>
        <taxon>metagenomes</taxon>
        <taxon>ecological metagenomes</taxon>
    </lineage>
</organism>
<sequence>MNIKPVRPKIHHSRAHGIWQGTFLQGTFNLTAQGVQLGGIHNAFTRIGHGTVSHSVICQHQQMPKVGRTQTFFGQAIEHRCVLSARLLLNVFDLGVPRMGISFYQGAF</sequence>
<comment type="caution">
    <text evidence="1">The sequence shown here is derived from an EMBL/GenBank/DDBJ whole genome shotgun (WGS) entry which is preliminary data.</text>
</comment>
<proteinExistence type="predicted"/>
<name>A0A1J5P6J1_9ZZZZ</name>
<dbReference type="AlphaFoldDB" id="A0A1J5P6J1"/>
<protein>
    <submittedName>
        <fullName evidence="1">Uncharacterized protein</fullName>
    </submittedName>
</protein>
<dbReference type="EMBL" id="MLJW01006336">
    <property type="protein sequence ID" value="OIQ66826.1"/>
    <property type="molecule type" value="Genomic_DNA"/>
</dbReference>
<gene>
    <name evidence="1" type="ORF">GALL_516030</name>
</gene>